<dbReference type="SUPFAM" id="SSF52402">
    <property type="entry name" value="Adenine nucleotide alpha hydrolases-like"/>
    <property type="match status" value="1"/>
</dbReference>
<evidence type="ECO:0000313" key="2">
    <source>
        <dbReference type="EMBL" id="CEN53908.1"/>
    </source>
</evidence>
<dbReference type="InterPro" id="IPR014729">
    <property type="entry name" value="Rossmann-like_a/b/a_fold"/>
</dbReference>
<dbReference type="AlphaFoldDB" id="A0A0B7IVD3"/>
<dbReference type="EMBL" id="CDOL01000254">
    <property type="protein sequence ID" value="CEN53908.1"/>
    <property type="molecule type" value="Genomic_DNA"/>
</dbReference>
<proteinExistence type="predicted"/>
<protein>
    <recommendedName>
        <fullName evidence="1">Phosphoadenosine phosphosulphate reductase domain-containing protein</fullName>
    </recommendedName>
</protein>
<sequence>MKNNFKALKMKNILITFSGGRTSAFMAVFCKERYKDDNLIFVFANTGKERSETLEFIHQCDKYFNLNLVWLEADISQEKGIGTGYKIVDFETANRNGHPFENAIKKYGLPSKLYRHCTRELKEVPIHKFAKQIFKGDYVTALGIRADEPHRQSHKKNVIYPLAEMNITEKFIRNWWEKQPFDLQLKDYQGNCDLCFLKSKRKRMTLISESENIADWWAEMEQKYANERCPMFDVRGNLTIEELVEIAQKPFEKAMDKHELRKQNPEFNFELDSEFNCYCSNF</sequence>
<evidence type="ECO:0000313" key="3">
    <source>
        <dbReference type="Proteomes" id="UP000038200"/>
    </source>
</evidence>
<feature type="domain" description="Phosphoadenosine phosphosulphate reductase" evidence="1">
    <location>
        <begin position="13"/>
        <end position="80"/>
    </location>
</feature>
<accession>A0A0B7IVD3</accession>
<name>A0A0B7IVD3_9FLAO</name>
<organism evidence="2 3">
    <name type="scientific">Capnocytophaga canis</name>
    <dbReference type="NCBI Taxonomy" id="1848903"/>
    <lineage>
        <taxon>Bacteria</taxon>
        <taxon>Pseudomonadati</taxon>
        <taxon>Bacteroidota</taxon>
        <taxon>Flavobacteriia</taxon>
        <taxon>Flavobacteriales</taxon>
        <taxon>Flavobacteriaceae</taxon>
        <taxon>Capnocytophaga</taxon>
    </lineage>
</organism>
<dbReference type="OrthoDB" id="9774475at2"/>
<evidence type="ECO:0000259" key="1">
    <source>
        <dbReference type="Pfam" id="PF01507"/>
    </source>
</evidence>
<dbReference type="Proteomes" id="UP000038200">
    <property type="component" value="Unassembled WGS sequence"/>
</dbReference>
<dbReference type="GO" id="GO:0003824">
    <property type="term" value="F:catalytic activity"/>
    <property type="evidence" value="ECO:0007669"/>
    <property type="project" value="InterPro"/>
</dbReference>
<dbReference type="InterPro" id="IPR002500">
    <property type="entry name" value="PAPS_reduct_dom"/>
</dbReference>
<gene>
    <name evidence="2" type="ORF">CCAND93_630005</name>
</gene>
<reference evidence="2 3" key="1">
    <citation type="submission" date="2015-01" db="EMBL/GenBank/DDBJ databases">
        <authorList>
            <person name="Xiang T."/>
            <person name="Song Y."/>
            <person name="Huang L."/>
            <person name="Wang B."/>
            <person name="Wu P."/>
        </authorList>
    </citation>
    <scope>NUCLEOTIDE SEQUENCE [LARGE SCALE GENOMIC DNA]</scope>
    <source>
        <strain evidence="2 3">CcD93</strain>
    </source>
</reference>
<dbReference type="Pfam" id="PF01507">
    <property type="entry name" value="PAPS_reduct"/>
    <property type="match status" value="1"/>
</dbReference>
<dbReference type="Gene3D" id="3.40.50.620">
    <property type="entry name" value="HUPs"/>
    <property type="match status" value="1"/>
</dbReference>